<dbReference type="AlphaFoldDB" id="A0A0R3RS17"/>
<sequence length="106" mass="11819">MNFSFTSVTDNSKRSEIEQSSFIVSTSSSKSDAKLADKCHKSVKTNFDLGNNNTLSISKSKTDPNVIIYDLQDPNGCKIHLEKMANRAMLLSMDDTGKRLYISCNF</sequence>
<protein>
    <submittedName>
        <fullName evidence="3">WD_REPEATS_REGION domain-containing protein</fullName>
    </submittedName>
</protein>
<evidence type="ECO:0000313" key="3">
    <source>
        <dbReference type="WBParaSite" id="EEL_0000458301-mRNA-1"/>
    </source>
</evidence>
<organism evidence="2 3">
    <name type="scientific">Elaeophora elaphi</name>
    <dbReference type="NCBI Taxonomy" id="1147741"/>
    <lineage>
        <taxon>Eukaryota</taxon>
        <taxon>Metazoa</taxon>
        <taxon>Ecdysozoa</taxon>
        <taxon>Nematoda</taxon>
        <taxon>Chromadorea</taxon>
        <taxon>Rhabditida</taxon>
        <taxon>Spirurina</taxon>
        <taxon>Spiruromorpha</taxon>
        <taxon>Filarioidea</taxon>
        <taxon>Onchocercidae</taxon>
        <taxon>Elaeophora</taxon>
    </lineage>
</organism>
<feature type="compositionally biased region" description="Low complexity" evidence="1">
    <location>
        <begin position="20"/>
        <end position="30"/>
    </location>
</feature>
<evidence type="ECO:0000256" key="1">
    <source>
        <dbReference type="SAM" id="MobiDB-lite"/>
    </source>
</evidence>
<name>A0A0R3RS17_9BILA</name>
<dbReference type="WBParaSite" id="EEL_0000458301-mRNA-1">
    <property type="protein sequence ID" value="EEL_0000458301-mRNA-1"/>
    <property type="gene ID" value="EEL_0000458301"/>
</dbReference>
<feature type="compositionally biased region" description="Polar residues" evidence="1">
    <location>
        <begin position="1"/>
        <end position="10"/>
    </location>
</feature>
<dbReference type="Proteomes" id="UP000050640">
    <property type="component" value="Unplaced"/>
</dbReference>
<keyword evidence="2" id="KW-1185">Reference proteome</keyword>
<evidence type="ECO:0000313" key="2">
    <source>
        <dbReference type="Proteomes" id="UP000050640"/>
    </source>
</evidence>
<proteinExistence type="predicted"/>
<accession>A0A0R3RS17</accession>
<feature type="region of interest" description="Disordered" evidence="1">
    <location>
        <begin position="1"/>
        <end position="32"/>
    </location>
</feature>
<reference evidence="3" key="1">
    <citation type="submission" date="2017-02" db="UniProtKB">
        <authorList>
            <consortium name="WormBaseParasite"/>
        </authorList>
    </citation>
    <scope>IDENTIFICATION</scope>
</reference>